<dbReference type="EMBL" id="CP036280">
    <property type="protein sequence ID" value="QDU71050.1"/>
    <property type="molecule type" value="Genomic_DNA"/>
</dbReference>
<feature type="region of interest" description="Disordered" evidence="1">
    <location>
        <begin position="37"/>
        <end position="57"/>
    </location>
</feature>
<dbReference type="Proteomes" id="UP000320386">
    <property type="component" value="Chromosome"/>
</dbReference>
<dbReference type="RefSeq" id="WP_145445191.1">
    <property type="nucleotide sequence ID" value="NZ_CP036280.1"/>
</dbReference>
<reference evidence="2 3" key="1">
    <citation type="submission" date="2019-02" db="EMBL/GenBank/DDBJ databases">
        <title>Deep-cultivation of Planctomycetes and their phenomic and genomic characterization uncovers novel biology.</title>
        <authorList>
            <person name="Wiegand S."/>
            <person name="Jogler M."/>
            <person name="Boedeker C."/>
            <person name="Pinto D."/>
            <person name="Vollmers J."/>
            <person name="Rivas-Marin E."/>
            <person name="Kohn T."/>
            <person name="Peeters S.H."/>
            <person name="Heuer A."/>
            <person name="Rast P."/>
            <person name="Oberbeckmann S."/>
            <person name="Bunk B."/>
            <person name="Jeske O."/>
            <person name="Meyerdierks A."/>
            <person name="Storesund J.E."/>
            <person name="Kallscheuer N."/>
            <person name="Luecker S."/>
            <person name="Lage O.M."/>
            <person name="Pohl T."/>
            <person name="Merkel B.J."/>
            <person name="Hornburger P."/>
            <person name="Mueller R.-W."/>
            <person name="Bruemmer F."/>
            <person name="Labrenz M."/>
            <person name="Spormann A.M."/>
            <person name="Op den Camp H."/>
            <person name="Overmann J."/>
            <person name="Amann R."/>
            <person name="Jetten M.S.M."/>
            <person name="Mascher T."/>
            <person name="Medema M.H."/>
            <person name="Devos D.P."/>
            <person name="Kaster A.-K."/>
            <person name="Ovreas L."/>
            <person name="Rohde M."/>
            <person name="Galperin M.Y."/>
            <person name="Jogler C."/>
        </authorList>
    </citation>
    <scope>NUCLEOTIDE SEQUENCE [LARGE SCALE GENOMIC DNA]</scope>
    <source>
        <strain evidence="2 3">Pan265</strain>
    </source>
</reference>
<evidence type="ECO:0000313" key="3">
    <source>
        <dbReference type="Proteomes" id="UP000320386"/>
    </source>
</evidence>
<dbReference type="KEGG" id="mcad:Pan265_08950"/>
<proteinExistence type="predicted"/>
<protein>
    <submittedName>
        <fullName evidence="2">Uncharacterized protein</fullName>
    </submittedName>
</protein>
<organism evidence="2 3">
    <name type="scientific">Mucisphaera calidilacus</name>
    <dbReference type="NCBI Taxonomy" id="2527982"/>
    <lineage>
        <taxon>Bacteria</taxon>
        <taxon>Pseudomonadati</taxon>
        <taxon>Planctomycetota</taxon>
        <taxon>Phycisphaerae</taxon>
        <taxon>Phycisphaerales</taxon>
        <taxon>Phycisphaeraceae</taxon>
        <taxon>Mucisphaera</taxon>
    </lineage>
</organism>
<name>A0A518BVN5_9BACT</name>
<dbReference type="AlphaFoldDB" id="A0A518BVN5"/>
<evidence type="ECO:0000256" key="1">
    <source>
        <dbReference type="SAM" id="MobiDB-lite"/>
    </source>
</evidence>
<sequence>MSDPNPRITALTPAQAAKILAAAGHRRITEAMVRVDIEAGAPTNPDPRNPDPRNPGTVNLVHYAAWLAREAAHGPRK</sequence>
<keyword evidence="3" id="KW-1185">Reference proteome</keyword>
<gene>
    <name evidence="2" type="ORF">Pan265_08950</name>
</gene>
<accession>A0A518BVN5</accession>
<dbReference type="OrthoDB" id="291547at2"/>
<evidence type="ECO:0000313" key="2">
    <source>
        <dbReference type="EMBL" id="QDU71050.1"/>
    </source>
</evidence>